<reference evidence="2" key="1">
    <citation type="submission" date="2016-10" db="EMBL/GenBank/DDBJ databases">
        <authorList>
            <person name="Varghese N."/>
        </authorList>
    </citation>
    <scope>NUCLEOTIDE SEQUENCE [LARGE SCALE GENOMIC DNA]</scope>
    <source>
        <strain evidence="2">Nsp8</strain>
    </source>
</reference>
<sequence length="346" mass="39171">MNLHLLVPSLFWPDPALSEIYRDLPLPALESLLAKCSCIEDEFEGIEAWLCGAFGVAKQQDWPVAPITLLADCTEDMKAESGYWIRADPVHLRIEHDQIVLADSRVFQISSEEAVELTSSLNQHFAMTGDEIEFLPLRADRWYLRARKIPPATTHLLSEAANKSINDLLPSGVNHTFWRSLFNEVQMVLHEHPLNQSREARGQPAINGIWFWGGGIMPESLSSPYTRVWSNDVLSASLAMACDTDHAQLPPGAAIWQQSALDGSQLVVLPALHGQAQYADAYGWRESLKELERSWFVPLWAMSKQGRFDQITITTPGEKRNKSFNARRADFRKFWRRIKPLSTYSS</sequence>
<gene>
    <name evidence="1" type="ORF">SAMN05216386_1970</name>
</gene>
<proteinExistence type="predicted"/>
<dbReference type="InterPro" id="IPR016631">
    <property type="entry name" value="Regulatory_RpfE"/>
</dbReference>
<dbReference type="OrthoDB" id="5295974at2"/>
<evidence type="ECO:0008006" key="3">
    <source>
        <dbReference type="Google" id="ProtNLM"/>
    </source>
</evidence>
<evidence type="ECO:0000313" key="2">
    <source>
        <dbReference type="Proteomes" id="UP000183107"/>
    </source>
</evidence>
<dbReference type="Pfam" id="PF10143">
    <property type="entry name" value="PhosphMutase"/>
    <property type="match status" value="1"/>
</dbReference>
<keyword evidence="2" id="KW-1185">Reference proteome</keyword>
<dbReference type="EMBL" id="FOVJ01000003">
    <property type="protein sequence ID" value="SFN82142.1"/>
    <property type="molecule type" value="Genomic_DNA"/>
</dbReference>
<dbReference type="AlphaFoldDB" id="A0A1I5C5S1"/>
<dbReference type="RefSeq" id="WP_074797006.1">
    <property type="nucleotide sequence ID" value="NZ_FOVJ01000003.1"/>
</dbReference>
<organism evidence="1 2">
    <name type="scientific">Nitrosospira briensis</name>
    <dbReference type="NCBI Taxonomy" id="35799"/>
    <lineage>
        <taxon>Bacteria</taxon>
        <taxon>Pseudomonadati</taxon>
        <taxon>Pseudomonadota</taxon>
        <taxon>Betaproteobacteria</taxon>
        <taxon>Nitrosomonadales</taxon>
        <taxon>Nitrosomonadaceae</taxon>
        <taxon>Nitrosospira</taxon>
    </lineage>
</organism>
<protein>
    <recommendedName>
        <fullName evidence="3">Phosphoglycerate mutase</fullName>
    </recommendedName>
</protein>
<dbReference type="PIRSF" id="PIRSF015283">
    <property type="entry name" value="Regulatory_RpfE"/>
    <property type="match status" value="1"/>
</dbReference>
<name>A0A1I5C5S1_9PROT</name>
<accession>A0A1I5C5S1</accession>
<dbReference type="Proteomes" id="UP000183107">
    <property type="component" value="Unassembled WGS sequence"/>
</dbReference>
<dbReference type="GO" id="GO:0004619">
    <property type="term" value="F:phosphoglycerate mutase activity"/>
    <property type="evidence" value="ECO:0007669"/>
    <property type="project" value="InterPro"/>
</dbReference>
<evidence type="ECO:0000313" key="1">
    <source>
        <dbReference type="EMBL" id="SFN82142.1"/>
    </source>
</evidence>
<dbReference type="InterPro" id="IPR004456">
    <property type="entry name" value="Pglycerate_mutase_ApgM"/>
</dbReference>